<gene>
    <name evidence="1" type="ORF">CWC46_14265</name>
    <name evidence="2" type="ORF">Ser39006_014270</name>
</gene>
<dbReference type="RefSeq" id="WP_021015882.1">
    <property type="nucleotide sequence ID" value="NZ_CP025084.1"/>
</dbReference>
<dbReference type="KEGG" id="sera:Ser39006_014270"/>
<sequence>MHDIMLFGEGWDGEVRQVEQGAIRHQYIPHPQDPHLRAIEFIIKEYISDDGEMYLVGYVDREPLMQDVAEAIMRYRPTPV</sequence>
<reference evidence="1 4" key="3">
    <citation type="submission" date="2017-11" db="EMBL/GenBank/DDBJ databases">
        <title>Complete genome sequence of Serratia sp. ATCC 39006 LacA.</title>
        <authorList>
            <person name="Hampton H.G."/>
            <person name="Jackson S.A."/>
            <person name="Jauregui R."/>
            <person name="Poulter G.T.M."/>
            <person name="Salmond G.P.C."/>
            <person name="Fineran P.C."/>
        </authorList>
    </citation>
    <scope>NUCLEOTIDE SEQUENCE [LARGE SCALE GENOMIC DNA]</scope>
    <source>
        <strain evidence="1 4">ATCC 39006</strain>
    </source>
</reference>
<dbReference type="Proteomes" id="UP000017700">
    <property type="component" value="Chromosome"/>
</dbReference>
<name>A0A2I5T8H0_SERS3</name>
<proteinExistence type="predicted"/>
<reference evidence="2" key="4">
    <citation type="submission" date="2017-11" db="EMBL/GenBank/DDBJ databases">
        <title>Complete genome sequence of Serratia sp. ATCC 39006.</title>
        <authorList>
            <person name="Hampton H.G."/>
            <person name="Jackson S.A."/>
            <person name="Jauregui R."/>
            <person name="Poulter G.T.M."/>
            <person name="Salmond G.P.C."/>
            <person name="Fineran P.C."/>
        </authorList>
    </citation>
    <scope>NUCLEOTIDE SEQUENCE</scope>
    <source>
        <strain evidence="2">ATCC 39006</strain>
    </source>
</reference>
<protein>
    <submittedName>
        <fullName evidence="2">Uncharacterized protein</fullName>
    </submittedName>
</protein>
<dbReference type="KEGG" id="serq:CWC46_14265"/>
<dbReference type="EMBL" id="CP025084">
    <property type="protein sequence ID" value="AUH05192.1"/>
    <property type="molecule type" value="Genomic_DNA"/>
</dbReference>
<dbReference type="OrthoDB" id="6562926at2"/>
<evidence type="ECO:0000313" key="3">
    <source>
        <dbReference type="Proteomes" id="UP000017700"/>
    </source>
</evidence>
<evidence type="ECO:0000313" key="1">
    <source>
        <dbReference type="EMBL" id="AUH00870.1"/>
    </source>
</evidence>
<dbReference type="AlphaFoldDB" id="A0A2I5T8H0"/>
<evidence type="ECO:0000313" key="2">
    <source>
        <dbReference type="EMBL" id="AUH05192.1"/>
    </source>
</evidence>
<organism evidence="2 3">
    <name type="scientific">Serratia sp. (strain ATCC 39006)</name>
    <name type="common">Prodigiosinella confusarubida</name>
    <dbReference type="NCBI Taxonomy" id="104623"/>
    <lineage>
        <taxon>Bacteria</taxon>
        <taxon>Pseudomonadati</taxon>
        <taxon>Pseudomonadota</taxon>
        <taxon>Gammaproteobacteria</taxon>
        <taxon>Enterobacterales</taxon>
        <taxon>Pectobacteriaceae</taxon>
        <taxon>Prodigiosinella</taxon>
    </lineage>
</organism>
<dbReference type="Proteomes" id="UP000233778">
    <property type="component" value="Chromosome"/>
</dbReference>
<reference evidence="2 3" key="1">
    <citation type="journal article" date="2013" name="Genome Announc.">
        <title>Draft genome sequence of Serratia sp. strain ATCC 39006, a model bacterium for analysis of the biosynthesis and regulation of prodigiosin, a carbapenem, and gas vesicles.</title>
        <authorList>
            <person name="Fineran P.C."/>
            <person name="Iglesias Cans M.C."/>
            <person name="Ramsay J.P."/>
            <person name="Wilf N.M."/>
            <person name="Cossyleon D."/>
            <person name="McNeil M.B."/>
            <person name="Williamson N.R."/>
            <person name="Monson R.E."/>
            <person name="Becher S.A."/>
            <person name="Stanton J.A."/>
            <person name="Brugger K."/>
            <person name="Brown S.D."/>
            <person name="Salmond G.P."/>
        </authorList>
    </citation>
    <scope>NUCLEOTIDE SEQUENCE [LARGE SCALE GENOMIC DNA]</scope>
    <source>
        <strain evidence="2">ATCC 39006</strain>
        <strain evidence="3">ATCC 39006 / SC 11482</strain>
    </source>
</reference>
<dbReference type="EMBL" id="CP025085">
    <property type="protein sequence ID" value="AUH00870.1"/>
    <property type="molecule type" value="Genomic_DNA"/>
</dbReference>
<accession>A0A2I5T8H0</accession>
<reference evidence="2" key="2">
    <citation type="submission" date="2013-09" db="EMBL/GenBank/DDBJ databases">
        <authorList>
            <person name="Wang G."/>
            <person name="Yang Y."/>
            <person name="Su Y."/>
        </authorList>
    </citation>
    <scope>NUCLEOTIDE SEQUENCE</scope>
    <source>
        <strain evidence="2">ATCC 39006</strain>
    </source>
</reference>
<evidence type="ECO:0000313" key="4">
    <source>
        <dbReference type="Proteomes" id="UP000233778"/>
    </source>
</evidence>
<keyword evidence="3" id="KW-1185">Reference proteome</keyword>